<proteinExistence type="predicted"/>
<reference evidence="5 6" key="1">
    <citation type="journal article" date="2020" name="Microb. Genom.">
        <title>Genetic diversity of clinical and environmental Mucorales isolates obtained from an investigation of mucormycosis cases among solid organ transplant recipients.</title>
        <authorList>
            <person name="Nguyen M.H."/>
            <person name="Kaul D."/>
            <person name="Muto C."/>
            <person name="Cheng S.J."/>
            <person name="Richter R.A."/>
            <person name="Bruno V.M."/>
            <person name="Liu G."/>
            <person name="Beyhan S."/>
            <person name="Sundermann A.J."/>
            <person name="Mounaud S."/>
            <person name="Pasculle A.W."/>
            <person name="Nierman W.C."/>
            <person name="Driscoll E."/>
            <person name="Cumbie R."/>
            <person name="Clancy C.J."/>
            <person name="Dupont C.L."/>
        </authorList>
    </citation>
    <scope>NUCLEOTIDE SEQUENCE [LARGE SCALE GENOMIC DNA]</scope>
    <source>
        <strain evidence="5 6">GL24</strain>
    </source>
</reference>
<dbReference type="AlphaFoldDB" id="A0A9P7CJ13"/>
<feature type="domain" description="SH3" evidence="4">
    <location>
        <begin position="276"/>
        <end position="341"/>
    </location>
</feature>
<dbReference type="Gene3D" id="2.30.30.40">
    <property type="entry name" value="SH3 Domains"/>
    <property type="match status" value="1"/>
</dbReference>
<evidence type="ECO:0000259" key="4">
    <source>
        <dbReference type="PROSITE" id="PS50002"/>
    </source>
</evidence>
<dbReference type="SMART" id="SM00326">
    <property type="entry name" value="SH3"/>
    <property type="match status" value="1"/>
</dbReference>
<keyword evidence="1 2" id="KW-0728">SH3 domain</keyword>
<dbReference type="Pfam" id="PF00018">
    <property type="entry name" value="SH3_1"/>
    <property type="match status" value="1"/>
</dbReference>
<organism evidence="5 6">
    <name type="scientific">Rhizopus delemar</name>
    <dbReference type="NCBI Taxonomy" id="936053"/>
    <lineage>
        <taxon>Eukaryota</taxon>
        <taxon>Fungi</taxon>
        <taxon>Fungi incertae sedis</taxon>
        <taxon>Mucoromycota</taxon>
        <taxon>Mucoromycotina</taxon>
        <taxon>Mucoromycetes</taxon>
        <taxon>Mucorales</taxon>
        <taxon>Mucorineae</taxon>
        <taxon>Rhizopodaceae</taxon>
        <taxon>Rhizopus</taxon>
    </lineage>
</organism>
<evidence type="ECO:0000313" key="6">
    <source>
        <dbReference type="Proteomes" id="UP000740926"/>
    </source>
</evidence>
<evidence type="ECO:0000313" key="5">
    <source>
        <dbReference type="EMBL" id="KAG1563635.1"/>
    </source>
</evidence>
<keyword evidence="6" id="KW-1185">Reference proteome</keyword>
<name>A0A9P7CJ13_9FUNG</name>
<dbReference type="Proteomes" id="UP000740926">
    <property type="component" value="Unassembled WGS sequence"/>
</dbReference>
<gene>
    <name evidence="5" type="ORF">G6F50_011813</name>
</gene>
<dbReference type="InterPro" id="IPR036028">
    <property type="entry name" value="SH3-like_dom_sf"/>
</dbReference>
<dbReference type="SUPFAM" id="SSF50044">
    <property type="entry name" value="SH3-domain"/>
    <property type="match status" value="1"/>
</dbReference>
<dbReference type="EMBL" id="JAANIU010003213">
    <property type="protein sequence ID" value="KAG1563635.1"/>
    <property type="molecule type" value="Genomic_DNA"/>
</dbReference>
<sequence>MSKAISTDYLNEPTALGTPKGTPLSPAPPNSVYHMSTTSFYQTLPPIPVGRPDSLVRPFSEIQRDSMVSSLATREMTEVSDERRSSYNPFRSSSITGPTGGSPPAALATSTMANTSSSSTLNNSSAMASSETIQYGFANASLPPPPRAAQTAAEPMPKLDTMYRSAVNINFDSAPSPVLSPTFATGPLPPLEKPAEPLGSPGPKHDFLSMAIPTSRLNVTPSHAAEGRASSKRMVEEYLSSRKTQDRKSRYNNEFLSMMEQAIANNEESSSEATKEKPLLYYAKFDFAAREPGEMGFEKSDAIIVTDTSDDIWWTGYKTDKDTGSIIQGVFPGNYVEKATDLRYLTHS</sequence>
<feature type="region of interest" description="Disordered" evidence="3">
    <location>
        <begin position="1"/>
        <end position="27"/>
    </location>
</feature>
<accession>A0A9P7CJ13</accession>
<comment type="caution">
    <text evidence="5">The sequence shown here is derived from an EMBL/GenBank/DDBJ whole genome shotgun (WGS) entry which is preliminary data.</text>
</comment>
<dbReference type="InterPro" id="IPR001452">
    <property type="entry name" value="SH3_domain"/>
</dbReference>
<protein>
    <recommendedName>
        <fullName evidence="4">SH3 domain-containing protein</fullName>
    </recommendedName>
</protein>
<dbReference type="PRINTS" id="PR00452">
    <property type="entry name" value="SH3DOMAIN"/>
</dbReference>
<evidence type="ECO:0000256" key="3">
    <source>
        <dbReference type="SAM" id="MobiDB-lite"/>
    </source>
</evidence>
<feature type="compositionally biased region" description="Low complexity" evidence="3">
    <location>
        <begin position="93"/>
        <end position="123"/>
    </location>
</feature>
<evidence type="ECO:0000256" key="1">
    <source>
        <dbReference type="ARBA" id="ARBA00022443"/>
    </source>
</evidence>
<feature type="region of interest" description="Disordered" evidence="3">
    <location>
        <begin position="68"/>
        <end position="123"/>
    </location>
</feature>
<evidence type="ECO:0000256" key="2">
    <source>
        <dbReference type="PROSITE-ProRule" id="PRU00192"/>
    </source>
</evidence>
<dbReference type="PROSITE" id="PS50002">
    <property type="entry name" value="SH3"/>
    <property type="match status" value="1"/>
</dbReference>
<feature type="compositionally biased region" description="Basic and acidic residues" evidence="3">
    <location>
        <begin position="75"/>
        <end position="85"/>
    </location>
</feature>